<keyword evidence="3" id="KW-0808">Transferase</keyword>
<proteinExistence type="inferred from homology"/>
<dbReference type="Gene3D" id="3.40.50.150">
    <property type="entry name" value="Vaccinia Virus protein VP39"/>
    <property type="match status" value="1"/>
</dbReference>
<dbReference type="AlphaFoldDB" id="A0A8K0XSC2"/>
<dbReference type="InterPro" id="IPR013216">
    <property type="entry name" value="Methyltransf_11"/>
</dbReference>
<dbReference type="GO" id="GO:0008757">
    <property type="term" value="F:S-adenosylmethionine-dependent methyltransferase activity"/>
    <property type="evidence" value="ECO:0007669"/>
    <property type="project" value="InterPro"/>
</dbReference>
<keyword evidence="6" id="KW-1185">Reference proteome</keyword>
<organism evidence="5 6">
    <name type="scientific">Cristinia sonorae</name>
    <dbReference type="NCBI Taxonomy" id="1940300"/>
    <lineage>
        <taxon>Eukaryota</taxon>
        <taxon>Fungi</taxon>
        <taxon>Dikarya</taxon>
        <taxon>Basidiomycota</taxon>
        <taxon>Agaricomycotina</taxon>
        <taxon>Agaricomycetes</taxon>
        <taxon>Agaricomycetidae</taxon>
        <taxon>Agaricales</taxon>
        <taxon>Pleurotineae</taxon>
        <taxon>Stephanosporaceae</taxon>
        <taxon>Cristinia</taxon>
    </lineage>
</organism>
<keyword evidence="2 5" id="KW-0489">Methyltransferase</keyword>
<feature type="domain" description="Methyltransferase type 11" evidence="4">
    <location>
        <begin position="46"/>
        <end position="141"/>
    </location>
</feature>
<evidence type="ECO:0000259" key="4">
    <source>
        <dbReference type="Pfam" id="PF08241"/>
    </source>
</evidence>
<accession>A0A8K0XSC2</accession>
<dbReference type="CDD" id="cd02440">
    <property type="entry name" value="AdoMet_MTases"/>
    <property type="match status" value="1"/>
</dbReference>
<evidence type="ECO:0000256" key="3">
    <source>
        <dbReference type="ARBA" id="ARBA00022679"/>
    </source>
</evidence>
<protein>
    <submittedName>
        <fullName evidence="5">S-adenosyl-L-methionine-dependent methyltransferase</fullName>
    </submittedName>
</protein>
<dbReference type="PANTHER" id="PTHR44942">
    <property type="entry name" value="METHYLTRANSF_11 DOMAIN-CONTAINING PROTEIN"/>
    <property type="match status" value="1"/>
</dbReference>
<evidence type="ECO:0000313" key="5">
    <source>
        <dbReference type="EMBL" id="KAH8103353.1"/>
    </source>
</evidence>
<dbReference type="EMBL" id="JAEVFJ010000007">
    <property type="protein sequence ID" value="KAH8103353.1"/>
    <property type="molecule type" value="Genomic_DNA"/>
</dbReference>
<dbReference type="PANTHER" id="PTHR44942:SF4">
    <property type="entry name" value="METHYLTRANSFERASE TYPE 11 DOMAIN-CONTAINING PROTEIN"/>
    <property type="match status" value="1"/>
</dbReference>
<dbReference type="OrthoDB" id="10027013at2759"/>
<dbReference type="InterPro" id="IPR029063">
    <property type="entry name" value="SAM-dependent_MTases_sf"/>
</dbReference>
<evidence type="ECO:0000313" key="6">
    <source>
        <dbReference type="Proteomes" id="UP000813824"/>
    </source>
</evidence>
<dbReference type="InterPro" id="IPR051052">
    <property type="entry name" value="Diverse_substrate_MTase"/>
</dbReference>
<dbReference type="GO" id="GO:0032259">
    <property type="term" value="P:methylation"/>
    <property type="evidence" value="ECO:0007669"/>
    <property type="project" value="UniProtKB-KW"/>
</dbReference>
<dbReference type="Pfam" id="PF08241">
    <property type="entry name" value="Methyltransf_11"/>
    <property type="match status" value="1"/>
</dbReference>
<evidence type="ECO:0000256" key="2">
    <source>
        <dbReference type="ARBA" id="ARBA00022603"/>
    </source>
</evidence>
<name>A0A8K0XSC2_9AGAR</name>
<dbReference type="SUPFAM" id="SSF53335">
    <property type="entry name" value="S-adenosyl-L-methionine-dependent methyltransferases"/>
    <property type="match status" value="1"/>
</dbReference>
<comment type="caution">
    <text evidence="5">The sequence shown here is derived from an EMBL/GenBank/DDBJ whole genome shotgun (WGS) entry which is preliminary data.</text>
</comment>
<reference evidence="5" key="1">
    <citation type="journal article" date="2021" name="New Phytol.">
        <title>Evolutionary innovations through gain and loss of genes in the ectomycorrhizal Boletales.</title>
        <authorList>
            <person name="Wu G."/>
            <person name="Miyauchi S."/>
            <person name="Morin E."/>
            <person name="Kuo A."/>
            <person name="Drula E."/>
            <person name="Varga T."/>
            <person name="Kohler A."/>
            <person name="Feng B."/>
            <person name="Cao Y."/>
            <person name="Lipzen A."/>
            <person name="Daum C."/>
            <person name="Hundley H."/>
            <person name="Pangilinan J."/>
            <person name="Johnson J."/>
            <person name="Barry K."/>
            <person name="LaButti K."/>
            <person name="Ng V."/>
            <person name="Ahrendt S."/>
            <person name="Min B."/>
            <person name="Choi I.G."/>
            <person name="Park H."/>
            <person name="Plett J.M."/>
            <person name="Magnuson J."/>
            <person name="Spatafora J.W."/>
            <person name="Nagy L.G."/>
            <person name="Henrissat B."/>
            <person name="Grigoriev I.V."/>
            <person name="Yang Z.L."/>
            <person name="Xu J."/>
            <person name="Martin F.M."/>
        </authorList>
    </citation>
    <scope>NUCLEOTIDE SEQUENCE</scope>
    <source>
        <strain evidence="5">KKN 215</strain>
    </source>
</reference>
<comment type="similarity">
    <text evidence="1">Belongs to the methyltransferase superfamily.</text>
</comment>
<evidence type="ECO:0000256" key="1">
    <source>
        <dbReference type="ARBA" id="ARBA00008361"/>
    </source>
</evidence>
<sequence length="306" mass="34855">MATFGRASYDAARYASIRPTYPQELFRVVFDYHRANNPSPRWGTAVDLGCGTGQATRQCTPFERIIGVEPSAKMLEQARKVPRPAELKGTLDYVQSPAEELPFLEDSSVDLILSAQAAHWFDWNKLWREAARVLRPDGTLAVWGYSEFRLTNYPSATPLINEYSQGTDPKSSLGPYWERPGRSILDNHLLDIPRPQNVVPGQFHSFQHLFFRGKHHDHLPAEQSKPVLLQKTVTWEGLLDYFYTFSSFHTFQQQNPEDSKHPEGDIAVRFWKALQAHVSEESGGKIATSDEIQIEWPIALIMAKRS</sequence>
<gene>
    <name evidence="5" type="ORF">BXZ70DRAFT_722108</name>
</gene>
<dbReference type="Proteomes" id="UP000813824">
    <property type="component" value="Unassembled WGS sequence"/>
</dbReference>